<protein>
    <submittedName>
        <fullName evidence="3">Uncharacterized protein</fullName>
    </submittedName>
</protein>
<gene>
    <name evidence="3" type="ORF">QCA50_011996</name>
</gene>
<dbReference type="EMBL" id="JASBNA010000023">
    <property type="protein sequence ID" value="KAK7684754.1"/>
    <property type="molecule type" value="Genomic_DNA"/>
</dbReference>
<evidence type="ECO:0000256" key="2">
    <source>
        <dbReference type="SAM" id="Phobius"/>
    </source>
</evidence>
<feature type="compositionally biased region" description="Acidic residues" evidence="1">
    <location>
        <begin position="48"/>
        <end position="60"/>
    </location>
</feature>
<dbReference type="AlphaFoldDB" id="A0AAW0G061"/>
<keyword evidence="2" id="KW-0472">Membrane</keyword>
<reference evidence="3 4" key="1">
    <citation type="submission" date="2022-09" db="EMBL/GenBank/DDBJ databases">
        <authorList>
            <person name="Palmer J.M."/>
        </authorList>
    </citation>
    <scope>NUCLEOTIDE SEQUENCE [LARGE SCALE GENOMIC DNA]</scope>
    <source>
        <strain evidence="3 4">DSM 7382</strain>
    </source>
</reference>
<comment type="caution">
    <text evidence="3">The sequence shown here is derived from an EMBL/GenBank/DDBJ whole genome shotgun (WGS) entry which is preliminary data.</text>
</comment>
<organism evidence="3 4">
    <name type="scientific">Cerrena zonata</name>
    <dbReference type="NCBI Taxonomy" id="2478898"/>
    <lineage>
        <taxon>Eukaryota</taxon>
        <taxon>Fungi</taxon>
        <taxon>Dikarya</taxon>
        <taxon>Basidiomycota</taxon>
        <taxon>Agaricomycotina</taxon>
        <taxon>Agaricomycetes</taxon>
        <taxon>Polyporales</taxon>
        <taxon>Cerrenaceae</taxon>
        <taxon>Cerrena</taxon>
    </lineage>
</organism>
<proteinExistence type="predicted"/>
<keyword evidence="2" id="KW-0812">Transmembrane</keyword>
<name>A0AAW0G061_9APHY</name>
<dbReference type="Proteomes" id="UP001385951">
    <property type="component" value="Unassembled WGS sequence"/>
</dbReference>
<feature type="region of interest" description="Disordered" evidence="1">
    <location>
        <begin position="44"/>
        <end position="66"/>
    </location>
</feature>
<evidence type="ECO:0000313" key="3">
    <source>
        <dbReference type="EMBL" id="KAK7684754.1"/>
    </source>
</evidence>
<accession>A0AAW0G061</accession>
<evidence type="ECO:0000256" key="1">
    <source>
        <dbReference type="SAM" id="MobiDB-lite"/>
    </source>
</evidence>
<feature type="transmembrane region" description="Helical" evidence="2">
    <location>
        <begin position="20"/>
        <end position="39"/>
    </location>
</feature>
<keyword evidence="2" id="KW-1133">Transmembrane helix</keyword>
<keyword evidence="4" id="KW-1185">Reference proteome</keyword>
<sequence>MTRVSEPRVSEPKGSSVSGLQIITIVWMYLIFKIAYKVVTGTGAEDVRSDDEETDVEDESVTEKVK</sequence>
<evidence type="ECO:0000313" key="4">
    <source>
        <dbReference type="Proteomes" id="UP001385951"/>
    </source>
</evidence>